<evidence type="ECO:0000256" key="2">
    <source>
        <dbReference type="ARBA" id="ARBA00012438"/>
    </source>
</evidence>
<dbReference type="Pfam" id="PF08448">
    <property type="entry name" value="PAS_4"/>
    <property type="match status" value="2"/>
</dbReference>
<dbReference type="OrthoDB" id="9766459at2"/>
<dbReference type="Gene3D" id="3.30.450.20">
    <property type="entry name" value="PAS domain"/>
    <property type="match status" value="5"/>
</dbReference>
<dbReference type="InterPro" id="IPR000014">
    <property type="entry name" value="PAS"/>
</dbReference>
<keyword evidence="11" id="KW-1185">Reference proteome</keyword>
<comment type="caution">
    <text evidence="10">The sequence shown here is derived from an EMBL/GenBank/DDBJ whole genome shotgun (WGS) entry which is preliminary data.</text>
</comment>
<dbReference type="InterPro" id="IPR003594">
    <property type="entry name" value="HATPase_dom"/>
</dbReference>
<evidence type="ECO:0000256" key="5">
    <source>
        <dbReference type="ARBA" id="ARBA00022777"/>
    </source>
</evidence>
<evidence type="ECO:0000256" key="1">
    <source>
        <dbReference type="ARBA" id="ARBA00000085"/>
    </source>
</evidence>
<dbReference type="InterPro" id="IPR001610">
    <property type="entry name" value="PAC"/>
</dbReference>
<dbReference type="InterPro" id="IPR005467">
    <property type="entry name" value="His_kinase_dom"/>
</dbReference>
<dbReference type="PROSITE" id="PS50112">
    <property type="entry name" value="PAS"/>
    <property type="match status" value="3"/>
</dbReference>
<feature type="domain" description="PAS" evidence="8">
    <location>
        <begin position="296"/>
        <end position="365"/>
    </location>
</feature>
<evidence type="ECO:0000313" key="10">
    <source>
        <dbReference type="EMBL" id="TGD77612.1"/>
    </source>
</evidence>
<feature type="chain" id="PRO_5021334522" description="histidine kinase" evidence="6">
    <location>
        <begin position="17"/>
        <end position="912"/>
    </location>
</feature>
<evidence type="ECO:0000259" key="8">
    <source>
        <dbReference type="PROSITE" id="PS50112"/>
    </source>
</evidence>
<dbReference type="Pfam" id="PF13426">
    <property type="entry name" value="PAS_9"/>
    <property type="match status" value="1"/>
</dbReference>
<dbReference type="SUPFAM" id="SSF47384">
    <property type="entry name" value="Homodimeric domain of signal transducing histidine kinase"/>
    <property type="match status" value="1"/>
</dbReference>
<dbReference type="SMART" id="SM00388">
    <property type="entry name" value="HisKA"/>
    <property type="match status" value="1"/>
</dbReference>
<dbReference type="InterPro" id="IPR003661">
    <property type="entry name" value="HisK_dim/P_dom"/>
</dbReference>
<dbReference type="PANTHER" id="PTHR43304">
    <property type="entry name" value="PHYTOCHROME-LIKE PROTEIN CPH1"/>
    <property type="match status" value="1"/>
</dbReference>
<feature type="domain" description="PAS" evidence="8">
    <location>
        <begin position="421"/>
        <end position="472"/>
    </location>
</feature>
<dbReference type="PRINTS" id="PR00344">
    <property type="entry name" value="BCTRLSENSOR"/>
</dbReference>
<dbReference type="PROSITE" id="PS50109">
    <property type="entry name" value="HIS_KIN"/>
    <property type="match status" value="1"/>
</dbReference>
<dbReference type="InterPro" id="IPR036890">
    <property type="entry name" value="HATPase_C_sf"/>
</dbReference>
<feature type="domain" description="PAS" evidence="8">
    <location>
        <begin position="539"/>
        <end position="611"/>
    </location>
</feature>
<dbReference type="GO" id="GO:0000155">
    <property type="term" value="F:phosphorelay sensor kinase activity"/>
    <property type="evidence" value="ECO:0007669"/>
    <property type="project" value="InterPro"/>
</dbReference>
<feature type="domain" description="Histidine kinase" evidence="7">
    <location>
        <begin position="679"/>
        <end position="896"/>
    </location>
</feature>
<dbReference type="InterPro" id="IPR013655">
    <property type="entry name" value="PAS_fold_3"/>
</dbReference>
<dbReference type="InterPro" id="IPR013656">
    <property type="entry name" value="PAS_4"/>
</dbReference>
<dbReference type="PANTHER" id="PTHR43304:SF1">
    <property type="entry name" value="PAC DOMAIN-CONTAINING PROTEIN"/>
    <property type="match status" value="1"/>
</dbReference>
<evidence type="ECO:0000256" key="4">
    <source>
        <dbReference type="ARBA" id="ARBA00022679"/>
    </source>
</evidence>
<dbReference type="SUPFAM" id="SSF55785">
    <property type="entry name" value="PYP-like sensor domain (PAS domain)"/>
    <property type="match status" value="5"/>
</dbReference>
<dbReference type="SMART" id="SM00387">
    <property type="entry name" value="HATPase_c"/>
    <property type="match status" value="1"/>
</dbReference>
<dbReference type="CDD" id="cd00082">
    <property type="entry name" value="HisKA"/>
    <property type="match status" value="1"/>
</dbReference>
<accession>A0A4Z0MCZ4</accession>
<gene>
    <name evidence="10" type="ORF">EU557_22825</name>
</gene>
<organism evidence="10 11">
    <name type="scientific">Hymenobacter wooponensis</name>
    <dbReference type="NCBI Taxonomy" id="1525360"/>
    <lineage>
        <taxon>Bacteria</taxon>
        <taxon>Pseudomonadati</taxon>
        <taxon>Bacteroidota</taxon>
        <taxon>Cytophagia</taxon>
        <taxon>Cytophagales</taxon>
        <taxon>Hymenobacteraceae</taxon>
        <taxon>Hymenobacter</taxon>
    </lineage>
</organism>
<dbReference type="Pfam" id="PF08447">
    <property type="entry name" value="PAS_3"/>
    <property type="match status" value="1"/>
</dbReference>
<dbReference type="InterPro" id="IPR052162">
    <property type="entry name" value="Sensor_kinase/Photoreceptor"/>
</dbReference>
<dbReference type="SMART" id="SM00086">
    <property type="entry name" value="PAC"/>
    <property type="match status" value="2"/>
</dbReference>
<dbReference type="Gene3D" id="1.10.287.130">
    <property type="match status" value="1"/>
</dbReference>
<feature type="domain" description="PAC" evidence="9">
    <location>
        <begin position="368"/>
        <end position="420"/>
    </location>
</feature>
<evidence type="ECO:0000256" key="6">
    <source>
        <dbReference type="SAM" id="SignalP"/>
    </source>
</evidence>
<dbReference type="Gene3D" id="3.30.565.10">
    <property type="entry name" value="Histidine kinase-like ATPase, C-terminal domain"/>
    <property type="match status" value="1"/>
</dbReference>
<dbReference type="SUPFAM" id="SSF55874">
    <property type="entry name" value="ATPase domain of HSP90 chaperone/DNA topoisomerase II/histidine kinase"/>
    <property type="match status" value="1"/>
</dbReference>
<keyword evidence="5" id="KW-0418">Kinase</keyword>
<keyword evidence="3" id="KW-0597">Phosphoprotein</keyword>
<dbReference type="Gene3D" id="6.10.250.490">
    <property type="match status" value="1"/>
</dbReference>
<name>A0A4Z0MCZ4_9BACT</name>
<dbReference type="EMBL" id="SRKZ01000008">
    <property type="protein sequence ID" value="TGD77612.1"/>
    <property type="molecule type" value="Genomic_DNA"/>
</dbReference>
<proteinExistence type="predicted"/>
<comment type="catalytic activity">
    <reaction evidence="1">
        <text>ATP + protein L-histidine = ADP + protein N-phospho-L-histidine.</text>
        <dbReference type="EC" id="2.7.13.3"/>
    </reaction>
</comment>
<feature type="signal peptide" evidence="6">
    <location>
        <begin position="1"/>
        <end position="16"/>
    </location>
</feature>
<dbReference type="CDD" id="cd00130">
    <property type="entry name" value="PAS"/>
    <property type="match status" value="3"/>
</dbReference>
<keyword evidence="4" id="KW-0808">Transferase</keyword>
<dbReference type="SMART" id="SM00091">
    <property type="entry name" value="PAS"/>
    <property type="match status" value="4"/>
</dbReference>
<reference evidence="10 11" key="1">
    <citation type="submission" date="2019-04" db="EMBL/GenBank/DDBJ databases">
        <authorList>
            <person name="Feng G."/>
            <person name="Zhang J."/>
            <person name="Zhu H."/>
        </authorList>
    </citation>
    <scope>NUCLEOTIDE SEQUENCE [LARGE SCALE GENOMIC DNA]</scope>
    <source>
        <strain evidence="10 11">JCM 19491</strain>
    </source>
</reference>
<dbReference type="EC" id="2.7.13.3" evidence="2"/>
<dbReference type="Pfam" id="PF02518">
    <property type="entry name" value="HATPase_c"/>
    <property type="match status" value="1"/>
</dbReference>
<dbReference type="AlphaFoldDB" id="A0A4Z0MCZ4"/>
<evidence type="ECO:0000259" key="9">
    <source>
        <dbReference type="PROSITE" id="PS50113"/>
    </source>
</evidence>
<evidence type="ECO:0000256" key="3">
    <source>
        <dbReference type="ARBA" id="ARBA00022553"/>
    </source>
</evidence>
<dbReference type="Proteomes" id="UP000298284">
    <property type="component" value="Unassembled WGS sequence"/>
</dbReference>
<evidence type="ECO:0000313" key="11">
    <source>
        <dbReference type="Proteomes" id="UP000298284"/>
    </source>
</evidence>
<dbReference type="InterPro" id="IPR000700">
    <property type="entry name" value="PAS-assoc_C"/>
</dbReference>
<dbReference type="InterPro" id="IPR036097">
    <property type="entry name" value="HisK_dim/P_sf"/>
</dbReference>
<dbReference type="PROSITE" id="PS50113">
    <property type="entry name" value="PAC"/>
    <property type="match status" value="1"/>
</dbReference>
<dbReference type="InterPro" id="IPR035965">
    <property type="entry name" value="PAS-like_dom_sf"/>
</dbReference>
<dbReference type="InterPro" id="IPR004358">
    <property type="entry name" value="Sig_transdc_His_kin-like_C"/>
</dbReference>
<sequence>MSVTLLCLFAARMTLAAPLDSLTLTAVFHALPGAYLLLSPDFIIEEVSNTYLAETLTERHQLLGRYLFEVFPDNPQALEAHAVHNLRASLEQVLATKQPHQMALQHYDVPNPEQPGQFTERYWLPANTPIVDAEGRVRHLLHSVVNVTDQQRAHAQLGESQRRERAAQTEANHLVRATIDSSLAIIQAFEAVRDAAGRIVDFRWTLVNKQAAAQYNTDPVGQRLLALNPGVVEAGIFARFVQVVESGQPQAYEQEYRHEQYNGWFEQSVVRLGDGVVSTTTDITTRKQAEAALRHSEERFRALVTQAAVGIAETEEERFTYVNDRFCTITGYSRAELLGKLVRDITHPDDAARDLPLLRHLYATGEPFTVDKRYVRPDGSPVWTLASVTSLQCAPGHPNRGFAACIDVTDRKWAEQELLAAHARTIDILESTTDAFYALDAEFRFTYVNQRAARLWGRSPAALLGRHYWTEFPSAVGSESYKYHYQVQQEGRPRQYETVSPLLGTWIDVNIYPGPQGGLSVFFRDITERKRTEQALRHSQERLQQALSIETVGVLFFDLEGRIHDANEAFQRLSGYSHEEFVSGKVRWDEVTPPEFMAVTRASQRELLTHGKNTPYEKQYVRPDGSRWWGLFAGKRLSDRECVEFVVDITEFKQAQHQLHDFNRQLQRMNTDLDNFIYTASHDLKAPIANIEGLLQALQHELPAQAYVGSVSTILHLMQESTARFGRTIGHLTDISRLQKEFDQPVTPVSLTRVVAEVQSDLAPLLAQTGAQVAVAVPEHVTLTFSEKNLRSVVYNLLSNALKYRHPDRVPRVRLSYQDQGPYQVLSVQDNGLGLDLSQGKEKLFAMFQRLHTHVEGSGVGLYMIKRMVENIGGRIEVHSQLDQGSTFLVYFPQGPVFQEAAVADQGCQARP</sequence>
<keyword evidence="6" id="KW-0732">Signal</keyword>
<evidence type="ECO:0000259" key="7">
    <source>
        <dbReference type="PROSITE" id="PS50109"/>
    </source>
</evidence>
<protein>
    <recommendedName>
        <fullName evidence="2">histidine kinase</fullName>
        <ecNumber evidence="2">2.7.13.3</ecNumber>
    </recommendedName>
</protein>
<dbReference type="NCBIfam" id="TIGR00229">
    <property type="entry name" value="sensory_box"/>
    <property type="match status" value="3"/>
</dbReference>